<accession>A0A0G0HTA0</accession>
<dbReference type="GO" id="GO:0016887">
    <property type="term" value="F:ATP hydrolysis activity"/>
    <property type="evidence" value="ECO:0007669"/>
    <property type="project" value="InterPro"/>
</dbReference>
<protein>
    <recommendedName>
        <fullName evidence="6">ABC transmembrane type-1 domain-containing protein</fullName>
    </recommendedName>
</protein>
<dbReference type="PANTHER" id="PTHR24221">
    <property type="entry name" value="ATP-BINDING CASSETTE SUB-FAMILY B"/>
    <property type="match status" value="1"/>
</dbReference>
<dbReference type="PANTHER" id="PTHR24221:SF610">
    <property type="entry name" value="ABC TRANSPORTER B FAMILY MEMBER 6"/>
    <property type="match status" value="1"/>
</dbReference>
<evidence type="ECO:0000256" key="5">
    <source>
        <dbReference type="SAM" id="Phobius"/>
    </source>
</evidence>
<feature type="transmembrane region" description="Helical" evidence="5">
    <location>
        <begin position="56"/>
        <end position="75"/>
    </location>
</feature>
<feature type="transmembrane region" description="Helical" evidence="5">
    <location>
        <begin position="239"/>
        <end position="262"/>
    </location>
</feature>
<dbReference type="Pfam" id="PF00664">
    <property type="entry name" value="ABC_membrane"/>
    <property type="match status" value="1"/>
</dbReference>
<evidence type="ECO:0000256" key="2">
    <source>
        <dbReference type="ARBA" id="ARBA00022692"/>
    </source>
</evidence>
<evidence type="ECO:0000256" key="1">
    <source>
        <dbReference type="ARBA" id="ARBA00004651"/>
    </source>
</evidence>
<keyword evidence="3 5" id="KW-1133">Transmembrane helix</keyword>
<dbReference type="PROSITE" id="PS50929">
    <property type="entry name" value="ABC_TM1F"/>
    <property type="match status" value="1"/>
</dbReference>
<gene>
    <name evidence="7" type="ORF">US62_C0014G0016</name>
</gene>
<comment type="caution">
    <text evidence="7">The sequence shown here is derived from an EMBL/GenBank/DDBJ whole genome shotgun (WGS) entry which is preliminary data.</text>
</comment>
<dbReference type="PATRIC" id="fig|1618546.3.peg.444"/>
<feature type="transmembrane region" description="Helical" evidence="5">
    <location>
        <begin position="157"/>
        <end position="177"/>
    </location>
</feature>
<evidence type="ECO:0000259" key="6">
    <source>
        <dbReference type="PROSITE" id="PS50929"/>
    </source>
</evidence>
<dbReference type="GO" id="GO:0005886">
    <property type="term" value="C:plasma membrane"/>
    <property type="evidence" value="ECO:0007669"/>
    <property type="project" value="UniProtKB-SubCell"/>
</dbReference>
<dbReference type="Pfam" id="PF00005">
    <property type="entry name" value="ABC_tran"/>
    <property type="match status" value="1"/>
</dbReference>
<dbReference type="InterPro" id="IPR039421">
    <property type="entry name" value="Type_1_exporter"/>
</dbReference>
<comment type="subcellular location">
    <subcellularLocation>
        <location evidence="1">Cell membrane</location>
        <topology evidence="1">Multi-pass membrane protein</topology>
    </subcellularLocation>
</comment>
<dbReference type="GO" id="GO:0140359">
    <property type="term" value="F:ABC-type transporter activity"/>
    <property type="evidence" value="ECO:0007669"/>
    <property type="project" value="InterPro"/>
</dbReference>
<evidence type="ECO:0000313" key="7">
    <source>
        <dbReference type="EMBL" id="KKQ45512.1"/>
    </source>
</evidence>
<dbReference type="SUPFAM" id="SSF90123">
    <property type="entry name" value="ABC transporter transmembrane region"/>
    <property type="match status" value="1"/>
</dbReference>
<evidence type="ECO:0000313" key="8">
    <source>
        <dbReference type="Proteomes" id="UP000034603"/>
    </source>
</evidence>
<keyword evidence="2 5" id="KW-0812">Transmembrane</keyword>
<evidence type="ECO:0000256" key="4">
    <source>
        <dbReference type="ARBA" id="ARBA00023136"/>
    </source>
</evidence>
<dbReference type="InterPro" id="IPR003439">
    <property type="entry name" value="ABC_transporter-like_ATP-bd"/>
</dbReference>
<reference evidence="7 8" key="1">
    <citation type="journal article" date="2015" name="Nature">
        <title>rRNA introns, odd ribosomes, and small enigmatic genomes across a large radiation of phyla.</title>
        <authorList>
            <person name="Brown C.T."/>
            <person name="Hug L.A."/>
            <person name="Thomas B.C."/>
            <person name="Sharon I."/>
            <person name="Castelle C.J."/>
            <person name="Singh A."/>
            <person name="Wilkins M.J."/>
            <person name="Williams K.H."/>
            <person name="Banfield J.F."/>
        </authorList>
    </citation>
    <scope>NUCLEOTIDE SEQUENCE [LARGE SCALE GENOMIC DNA]</scope>
</reference>
<name>A0A0G0HTA0_9BACT</name>
<dbReference type="AlphaFoldDB" id="A0A0G0HTA0"/>
<proteinExistence type="predicted"/>
<dbReference type="Gene3D" id="3.40.50.300">
    <property type="entry name" value="P-loop containing nucleotide triphosphate hydrolases"/>
    <property type="match status" value="1"/>
</dbReference>
<feature type="transmembrane region" description="Helical" evidence="5">
    <location>
        <begin position="132"/>
        <end position="151"/>
    </location>
</feature>
<sequence length="465" mass="53089">MLKILKTFYRYELKKPFWFFCFLVGSIAGSVIYNLFPLYYRAMVQNIEGSRFDALFGVLMSFVGLRALLIVLDIITRLLSDYVVFDAAIDVRRSVLKHIQDLDFSFHTTKSTGSLISAMKRGDGAFFTFHDALHNGILEVFVGFITMGYFFGLVDPAIAVITFASLFVCLIITAFVIKLNINARKKYNEEEDNISGIIVDNIINFETVKMFAKESWEQNRLKLAFIPWRKALWDYGLTFRYMNASVGITIVMTVFLILYLAIKKVSLNQMNLGDFVLVLTFSNTFFPKVFDLVWRFRDLAKHFADMEKYFSILDNKIEIKDPKNPVKIKTIKGEISFINSSFAYKGNKAKVLKNIDLTIRQGQTVAFVGRSGSGKTTLIKLLLRFYDLTGGKISIDGIDIKRFTKSALRSFFGVVPQEPILFNNTIKFNIGYGKENASFDEIKAAAKIATWIILSNRCQLSTIRM</sequence>
<dbReference type="InterPro" id="IPR011527">
    <property type="entry name" value="ABC1_TM_dom"/>
</dbReference>
<evidence type="ECO:0000256" key="3">
    <source>
        <dbReference type="ARBA" id="ARBA00022989"/>
    </source>
</evidence>
<feature type="domain" description="ABC transmembrane type-1" evidence="6">
    <location>
        <begin position="23"/>
        <end position="301"/>
    </location>
</feature>
<dbReference type="SUPFAM" id="SSF52540">
    <property type="entry name" value="P-loop containing nucleoside triphosphate hydrolases"/>
    <property type="match status" value="1"/>
</dbReference>
<dbReference type="Gene3D" id="1.20.1560.10">
    <property type="entry name" value="ABC transporter type 1, transmembrane domain"/>
    <property type="match status" value="1"/>
</dbReference>
<feature type="transmembrane region" description="Helical" evidence="5">
    <location>
        <begin position="16"/>
        <end position="36"/>
    </location>
</feature>
<dbReference type="GO" id="GO:0005524">
    <property type="term" value="F:ATP binding"/>
    <property type="evidence" value="ECO:0007669"/>
    <property type="project" value="InterPro"/>
</dbReference>
<dbReference type="Proteomes" id="UP000034603">
    <property type="component" value="Unassembled WGS sequence"/>
</dbReference>
<dbReference type="InterPro" id="IPR036640">
    <property type="entry name" value="ABC1_TM_sf"/>
</dbReference>
<keyword evidence="4 5" id="KW-0472">Membrane</keyword>
<dbReference type="InterPro" id="IPR027417">
    <property type="entry name" value="P-loop_NTPase"/>
</dbReference>
<dbReference type="EMBL" id="LBTR01000014">
    <property type="protein sequence ID" value="KKQ45512.1"/>
    <property type="molecule type" value="Genomic_DNA"/>
</dbReference>
<organism evidence="7 8">
    <name type="scientific">Candidatus Woesebacteria bacterium GW2011_GWA1_37_8</name>
    <dbReference type="NCBI Taxonomy" id="1618546"/>
    <lineage>
        <taxon>Bacteria</taxon>
        <taxon>Candidatus Woeseibacteriota</taxon>
    </lineage>
</organism>